<dbReference type="Gene3D" id="1.20.80.10">
    <property type="match status" value="1"/>
</dbReference>
<dbReference type="InterPro" id="IPR014352">
    <property type="entry name" value="FERM/acyl-CoA-bd_prot_sf"/>
</dbReference>
<dbReference type="AlphaFoldDB" id="A0A1D2MN79"/>
<feature type="region of interest" description="Disordered" evidence="3">
    <location>
        <begin position="299"/>
        <end position="347"/>
    </location>
</feature>
<evidence type="ECO:0000313" key="7">
    <source>
        <dbReference type="Proteomes" id="UP000094527"/>
    </source>
</evidence>
<dbReference type="GO" id="GO:0031032">
    <property type="term" value="P:actomyosin structure organization"/>
    <property type="evidence" value="ECO:0007669"/>
    <property type="project" value="TreeGrafter"/>
</dbReference>
<dbReference type="STRING" id="48709.A0A1D2MN79"/>
<dbReference type="PRINTS" id="PR00935">
    <property type="entry name" value="BAND41"/>
</dbReference>
<feature type="domain" description="FERM" evidence="5">
    <location>
        <begin position="1"/>
        <end position="268"/>
    </location>
</feature>
<dbReference type="Gene3D" id="3.10.20.90">
    <property type="entry name" value="Phosphatidylinositol 3-kinase Catalytic Subunit, Chain A, domain 1"/>
    <property type="match status" value="1"/>
</dbReference>
<evidence type="ECO:0000259" key="5">
    <source>
        <dbReference type="PROSITE" id="PS50057"/>
    </source>
</evidence>
<feature type="compositionally biased region" description="Basic and acidic residues" evidence="3">
    <location>
        <begin position="386"/>
        <end position="396"/>
    </location>
</feature>
<keyword evidence="4" id="KW-0812">Transmembrane</keyword>
<sequence length="623" mass="70208">MKPHHKGQFIMDFVCRQLNIAEKDYFGLRYVDTNKQRHWLDLSKSIVKQLRDMAYIVCFRFKFYPNDPMLLKEEVSRYQLVLQLRRDILHGRLYSTLSDMATLASFIIQSELGDHDPEVHTGNYISDYELVSRQSHELEEKAMELHQKLKGLTPSEADILFLKKAATLDTYGIDPHPVKDQQGEQVYLGINHTGISTFQGSRKSTHFKWSQITKLNYEAKMFIIHLSIPEDARTKKKETVGFKCQTSSSCKYLWRSAVEQRLFFTCGCAGDIPSSVRGGGIFGTRFRYSGRVQREILEDPGPLRASDRTPLTRSLQRNKTRSLPHTPLQIGYGSLPRSNHSAPTHESARLEGAMGTLGSSTSLPLSTLSSPYCPEHTLPLLETLREDSPRVEEKGPDGSGSEPVSRNLSNILEKGLDERVEKDDDDDDIDDTETEIEAFDEKYIFDGKVEVDGNDNLSFEPLNIPIKESDEIRPLAQALEKKAGPSIESNNNSAFVPVYNTTDASEGVRLSTDEKVLRDSKIDQVASISSVSSSTSSYGKRTQAPQGALLSVWKVFVVCFICVLIALLCVAIMAIEIDIDICRKMRRIPEVEIFQTEVYEPLKRFISNKIFGSVESSGGRQVV</sequence>
<keyword evidence="7" id="KW-1185">Reference proteome</keyword>
<dbReference type="InterPro" id="IPR014847">
    <property type="entry name" value="FA"/>
</dbReference>
<dbReference type="PANTHER" id="PTHR23280">
    <property type="entry name" value="4.1 G PROTEIN"/>
    <property type="match status" value="1"/>
</dbReference>
<dbReference type="SMART" id="SM00295">
    <property type="entry name" value="B41"/>
    <property type="match status" value="1"/>
</dbReference>
<name>A0A1D2MN79_ORCCI</name>
<dbReference type="Gene3D" id="2.30.29.30">
    <property type="entry name" value="Pleckstrin-homology domain (PH domain)/Phosphotyrosine-binding domain (PTB)"/>
    <property type="match status" value="1"/>
</dbReference>
<dbReference type="SUPFAM" id="SSF54236">
    <property type="entry name" value="Ubiquitin-like"/>
    <property type="match status" value="1"/>
</dbReference>
<feature type="transmembrane region" description="Helical" evidence="4">
    <location>
        <begin position="552"/>
        <end position="577"/>
    </location>
</feature>
<dbReference type="SMART" id="SM01195">
    <property type="entry name" value="FA"/>
    <property type="match status" value="1"/>
</dbReference>
<dbReference type="InterPro" id="IPR018979">
    <property type="entry name" value="FERM_N"/>
</dbReference>
<dbReference type="PROSITE" id="PS00660">
    <property type="entry name" value="FERM_1"/>
    <property type="match status" value="1"/>
</dbReference>
<dbReference type="GO" id="GO:0071944">
    <property type="term" value="C:cell periphery"/>
    <property type="evidence" value="ECO:0007669"/>
    <property type="project" value="UniProtKB-ARBA"/>
</dbReference>
<dbReference type="OrthoDB" id="6266673at2759"/>
<dbReference type="SMART" id="SM01196">
    <property type="entry name" value="FERM_C"/>
    <property type="match status" value="1"/>
</dbReference>
<dbReference type="InterPro" id="IPR019749">
    <property type="entry name" value="Band_41_domain"/>
</dbReference>
<dbReference type="Proteomes" id="UP000094527">
    <property type="component" value="Unassembled WGS sequence"/>
</dbReference>
<dbReference type="SUPFAM" id="SSF50729">
    <property type="entry name" value="PH domain-like"/>
    <property type="match status" value="1"/>
</dbReference>
<proteinExistence type="predicted"/>
<dbReference type="Pfam" id="PF09380">
    <property type="entry name" value="FERM_C"/>
    <property type="match status" value="1"/>
</dbReference>
<dbReference type="InterPro" id="IPR000299">
    <property type="entry name" value="FERM_domain"/>
</dbReference>
<dbReference type="GO" id="GO:0030182">
    <property type="term" value="P:neuron differentiation"/>
    <property type="evidence" value="ECO:0007669"/>
    <property type="project" value="UniProtKB-ARBA"/>
</dbReference>
<dbReference type="InterPro" id="IPR011993">
    <property type="entry name" value="PH-like_dom_sf"/>
</dbReference>
<dbReference type="EMBL" id="LJIJ01000793">
    <property type="protein sequence ID" value="ODM94540.1"/>
    <property type="molecule type" value="Genomic_DNA"/>
</dbReference>
<dbReference type="GO" id="GO:0070161">
    <property type="term" value="C:anchoring junction"/>
    <property type="evidence" value="ECO:0007669"/>
    <property type="project" value="UniProtKB-SubCell"/>
</dbReference>
<evidence type="ECO:0000256" key="1">
    <source>
        <dbReference type="ARBA" id="ARBA00004282"/>
    </source>
</evidence>
<keyword evidence="2" id="KW-0965">Cell junction</keyword>
<dbReference type="GO" id="GO:0009887">
    <property type="term" value="P:animal organ morphogenesis"/>
    <property type="evidence" value="ECO:0007669"/>
    <property type="project" value="UniProtKB-ARBA"/>
</dbReference>
<accession>A0A1D2MN79</accession>
<dbReference type="GO" id="GO:0005856">
    <property type="term" value="C:cytoskeleton"/>
    <property type="evidence" value="ECO:0007669"/>
    <property type="project" value="TreeGrafter"/>
</dbReference>
<dbReference type="PANTHER" id="PTHR23280:SF32">
    <property type="entry name" value="FI22325P1"/>
    <property type="match status" value="1"/>
</dbReference>
<evidence type="ECO:0000256" key="3">
    <source>
        <dbReference type="SAM" id="MobiDB-lite"/>
    </source>
</evidence>
<dbReference type="FunFam" id="2.30.29.30:FF:000002">
    <property type="entry name" value="Band 4.1-like protein 5 isoform 1"/>
    <property type="match status" value="1"/>
</dbReference>
<evidence type="ECO:0000256" key="4">
    <source>
        <dbReference type="SAM" id="Phobius"/>
    </source>
</evidence>
<dbReference type="InterPro" id="IPR018980">
    <property type="entry name" value="FERM_PH-like_C"/>
</dbReference>
<dbReference type="CDD" id="cd14473">
    <property type="entry name" value="FERM_B-lobe"/>
    <property type="match status" value="1"/>
</dbReference>
<protein>
    <submittedName>
        <fullName evidence="6">FERM domain-containing protein 5</fullName>
    </submittedName>
</protein>
<dbReference type="SUPFAM" id="SSF47031">
    <property type="entry name" value="Second domain of FERM"/>
    <property type="match status" value="1"/>
</dbReference>
<organism evidence="6 7">
    <name type="scientific">Orchesella cincta</name>
    <name type="common">Springtail</name>
    <name type="synonym">Podura cincta</name>
    <dbReference type="NCBI Taxonomy" id="48709"/>
    <lineage>
        <taxon>Eukaryota</taxon>
        <taxon>Metazoa</taxon>
        <taxon>Ecdysozoa</taxon>
        <taxon>Arthropoda</taxon>
        <taxon>Hexapoda</taxon>
        <taxon>Collembola</taxon>
        <taxon>Entomobryomorpha</taxon>
        <taxon>Entomobryoidea</taxon>
        <taxon>Orchesellidae</taxon>
        <taxon>Orchesellinae</taxon>
        <taxon>Orchesella</taxon>
    </lineage>
</organism>
<dbReference type="PROSITE" id="PS50057">
    <property type="entry name" value="FERM_3"/>
    <property type="match status" value="1"/>
</dbReference>
<keyword evidence="4" id="KW-1133">Transmembrane helix</keyword>
<dbReference type="InterPro" id="IPR035963">
    <property type="entry name" value="FERM_2"/>
</dbReference>
<dbReference type="InterPro" id="IPR019747">
    <property type="entry name" value="FERM_CS"/>
</dbReference>
<dbReference type="FunFam" id="1.20.80.10:FF:000006">
    <property type="entry name" value="FERM domain-containing protein 5 isoform X1"/>
    <property type="match status" value="1"/>
</dbReference>
<dbReference type="OMA" id="NYEAKMF"/>
<keyword evidence="4" id="KW-0472">Membrane</keyword>
<dbReference type="InterPro" id="IPR019748">
    <property type="entry name" value="FERM_central"/>
</dbReference>
<comment type="subcellular location">
    <subcellularLocation>
        <location evidence="1">Cell junction</location>
    </subcellularLocation>
</comment>
<comment type="caution">
    <text evidence="6">The sequence shown here is derived from an EMBL/GenBank/DDBJ whole genome shotgun (WGS) entry which is preliminary data.</text>
</comment>
<dbReference type="Pfam" id="PF00373">
    <property type="entry name" value="FERM_M"/>
    <property type="match status" value="1"/>
</dbReference>
<dbReference type="InterPro" id="IPR029071">
    <property type="entry name" value="Ubiquitin-like_domsf"/>
</dbReference>
<gene>
    <name evidence="6" type="ORF">Ocin01_12142</name>
</gene>
<feature type="region of interest" description="Disordered" evidence="3">
    <location>
        <begin position="386"/>
        <end position="430"/>
    </location>
</feature>
<evidence type="ECO:0000256" key="2">
    <source>
        <dbReference type="ARBA" id="ARBA00022949"/>
    </source>
</evidence>
<evidence type="ECO:0000313" key="6">
    <source>
        <dbReference type="EMBL" id="ODM94540.1"/>
    </source>
</evidence>
<reference evidence="6 7" key="1">
    <citation type="journal article" date="2016" name="Genome Biol. Evol.">
        <title>Gene Family Evolution Reflects Adaptation to Soil Environmental Stressors in the Genome of the Collembolan Orchesella cincta.</title>
        <authorList>
            <person name="Faddeeva-Vakhrusheva A."/>
            <person name="Derks M.F."/>
            <person name="Anvar S.Y."/>
            <person name="Agamennone V."/>
            <person name="Suring W."/>
            <person name="Smit S."/>
            <person name="van Straalen N.M."/>
            <person name="Roelofs D."/>
        </authorList>
    </citation>
    <scope>NUCLEOTIDE SEQUENCE [LARGE SCALE GENOMIC DNA]</scope>
    <source>
        <tissue evidence="6">Mixed pool</tissue>
    </source>
</reference>
<dbReference type="Pfam" id="PF09379">
    <property type="entry name" value="FERM_N"/>
    <property type="match status" value="1"/>
</dbReference>